<comment type="caution">
    <text evidence="1">The sequence shown here is derived from an EMBL/GenBank/DDBJ whole genome shotgun (WGS) entry which is preliminary data.</text>
</comment>
<evidence type="ECO:0000313" key="2">
    <source>
        <dbReference type="Proteomes" id="UP001557470"/>
    </source>
</evidence>
<proteinExistence type="predicted"/>
<dbReference type="Proteomes" id="UP001557470">
    <property type="component" value="Unassembled WGS sequence"/>
</dbReference>
<organism evidence="1 2">
    <name type="scientific">Umbra pygmaea</name>
    <name type="common">Eastern mudminnow</name>
    <dbReference type="NCBI Taxonomy" id="75934"/>
    <lineage>
        <taxon>Eukaryota</taxon>
        <taxon>Metazoa</taxon>
        <taxon>Chordata</taxon>
        <taxon>Craniata</taxon>
        <taxon>Vertebrata</taxon>
        <taxon>Euteleostomi</taxon>
        <taxon>Actinopterygii</taxon>
        <taxon>Neopterygii</taxon>
        <taxon>Teleostei</taxon>
        <taxon>Protacanthopterygii</taxon>
        <taxon>Esociformes</taxon>
        <taxon>Umbridae</taxon>
        <taxon>Umbra</taxon>
    </lineage>
</organism>
<dbReference type="EMBL" id="JAGEUA010000010">
    <property type="protein sequence ID" value="KAL0963762.1"/>
    <property type="molecule type" value="Genomic_DNA"/>
</dbReference>
<gene>
    <name evidence="1" type="ORF">UPYG_G00313180</name>
</gene>
<dbReference type="AlphaFoldDB" id="A0ABD0WHP3"/>
<protein>
    <submittedName>
        <fullName evidence="1">Uncharacterized protein</fullName>
    </submittedName>
</protein>
<reference evidence="1 2" key="1">
    <citation type="submission" date="2024-06" db="EMBL/GenBank/DDBJ databases">
        <authorList>
            <person name="Pan Q."/>
            <person name="Wen M."/>
            <person name="Jouanno E."/>
            <person name="Zahm M."/>
            <person name="Klopp C."/>
            <person name="Cabau C."/>
            <person name="Louis A."/>
            <person name="Berthelot C."/>
            <person name="Parey E."/>
            <person name="Roest Crollius H."/>
            <person name="Montfort J."/>
            <person name="Robinson-Rechavi M."/>
            <person name="Bouchez O."/>
            <person name="Lampietro C."/>
            <person name="Lopez Roques C."/>
            <person name="Donnadieu C."/>
            <person name="Postlethwait J."/>
            <person name="Bobe J."/>
            <person name="Verreycken H."/>
            <person name="Guiguen Y."/>
        </authorList>
    </citation>
    <scope>NUCLEOTIDE SEQUENCE [LARGE SCALE GENOMIC DNA]</scope>
    <source>
        <strain evidence="1">Up_M1</strain>
        <tissue evidence="1">Testis</tissue>
    </source>
</reference>
<keyword evidence="2" id="KW-1185">Reference proteome</keyword>
<evidence type="ECO:0000313" key="1">
    <source>
        <dbReference type="EMBL" id="KAL0963762.1"/>
    </source>
</evidence>
<name>A0ABD0WHP3_UMBPY</name>
<accession>A0ABD0WHP3</accession>
<sequence>MKGLTQETLQYFGAFLATCCFEKEGGTFRSPAPGNPGWNHQRASGFLNPKQKQTLVLHSPTFCEGRPTGE</sequence>